<evidence type="ECO:0000256" key="3">
    <source>
        <dbReference type="ARBA" id="ARBA00010803"/>
    </source>
</evidence>
<dbReference type="PANTHER" id="PTHR13386">
    <property type="entry name" value="HISTONE PARYLATION FACTOR 1"/>
    <property type="match status" value="1"/>
</dbReference>
<dbReference type="InterPro" id="IPR019361">
    <property type="entry name" value="HPF1"/>
</dbReference>
<dbReference type="EMBL" id="JANIIK010000126">
    <property type="protein sequence ID" value="KAJ3583729.1"/>
    <property type="molecule type" value="Genomic_DNA"/>
</dbReference>
<dbReference type="Pfam" id="PF10228">
    <property type="entry name" value="HPF1"/>
    <property type="match status" value="2"/>
</dbReference>
<name>A0A9Q0D7R5_9TELE</name>
<keyword evidence="5" id="KW-0539">Nucleus</keyword>
<evidence type="ECO:0000256" key="2">
    <source>
        <dbReference type="ARBA" id="ARBA00004286"/>
    </source>
</evidence>
<accession>A0A9Q0D7R5</accession>
<evidence type="ECO:0000256" key="4">
    <source>
        <dbReference type="ARBA" id="ARBA00022454"/>
    </source>
</evidence>
<keyword evidence="8" id="KW-1185">Reference proteome</keyword>
<keyword evidence="4" id="KW-0158">Chromosome</keyword>
<dbReference type="GO" id="GO:0072572">
    <property type="term" value="F:poly-ADP-D-ribose binding"/>
    <property type="evidence" value="ECO:0007669"/>
    <property type="project" value="TreeGrafter"/>
</dbReference>
<evidence type="ECO:0000313" key="8">
    <source>
        <dbReference type="Proteomes" id="UP001148018"/>
    </source>
</evidence>
<dbReference type="Proteomes" id="UP001148018">
    <property type="component" value="Unassembled WGS sequence"/>
</dbReference>
<dbReference type="GO" id="GO:0005694">
    <property type="term" value="C:chromosome"/>
    <property type="evidence" value="ECO:0007669"/>
    <property type="project" value="UniProtKB-SubCell"/>
</dbReference>
<evidence type="ECO:0008006" key="9">
    <source>
        <dbReference type="Google" id="ProtNLM"/>
    </source>
</evidence>
<evidence type="ECO:0000256" key="5">
    <source>
        <dbReference type="ARBA" id="ARBA00023242"/>
    </source>
</evidence>
<proteinExistence type="inferred from homology"/>
<evidence type="ECO:0000256" key="1">
    <source>
        <dbReference type="ARBA" id="ARBA00004123"/>
    </source>
</evidence>
<dbReference type="PANTHER" id="PTHR13386:SF1">
    <property type="entry name" value="HISTONE PARYLATION FACTOR 1"/>
    <property type="match status" value="1"/>
</dbReference>
<sequence length="310" mass="34378">MTARGKRKSKPTPEEEESKERRVLELRRLERLYGLRLPDDLHHFWAFCRALSPLEPREALMDTLGLRLVGPFDLLAQELPGPQGLPGEFQTVLRGSPDTQHHMGYYRDSPDSLPSFVGESEAQRGCGITPMGDNVFAAVLLFLQRKRGGAKAKGGAKALADLEARLRGRAEALGLSLEWTSEAMRLRNKKVVAKTFHGAGIVVPVDRNEVGYRELPETDGPRGRGEAGGLRPAFANDECDYGMGYELGVDLFCHGSHYFHKVVLQLLPMAYRLLGRDLFGEILEAHLSRRSRGSGSGDSDLDQLLPSFLE</sequence>
<dbReference type="GO" id="GO:0005634">
    <property type="term" value="C:nucleus"/>
    <property type="evidence" value="ECO:0007669"/>
    <property type="project" value="UniProtKB-SubCell"/>
</dbReference>
<feature type="compositionally biased region" description="Basic residues" evidence="6">
    <location>
        <begin position="1"/>
        <end position="10"/>
    </location>
</feature>
<reference evidence="7" key="1">
    <citation type="submission" date="2022-07" db="EMBL/GenBank/DDBJ databases">
        <title>Chromosome-level genome of Muraenolepis orangiensis.</title>
        <authorList>
            <person name="Kim J."/>
        </authorList>
    </citation>
    <scope>NUCLEOTIDE SEQUENCE</scope>
    <source>
        <strain evidence="7">KU_S4_2022</strain>
        <tissue evidence="7">Muscle</tissue>
    </source>
</reference>
<evidence type="ECO:0000256" key="6">
    <source>
        <dbReference type="SAM" id="MobiDB-lite"/>
    </source>
</evidence>
<dbReference type="GO" id="GO:0006974">
    <property type="term" value="P:DNA damage response"/>
    <property type="evidence" value="ECO:0007669"/>
    <property type="project" value="InterPro"/>
</dbReference>
<comment type="similarity">
    <text evidence="3">Belongs to the HPF1 family.</text>
</comment>
<evidence type="ECO:0000313" key="7">
    <source>
        <dbReference type="EMBL" id="KAJ3583729.1"/>
    </source>
</evidence>
<comment type="subcellular location">
    <subcellularLocation>
        <location evidence="2">Chromosome</location>
    </subcellularLocation>
    <subcellularLocation>
        <location evidence="1">Nucleus</location>
    </subcellularLocation>
</comment>
<dbReference type="GO" id="GO:0042393">
    <property type="term" value="F:histone binding"/>
    <property type="evidence" value="ECO:0007669"/>
    <property type="project" value="InterPro"/>
</dbReference>
<organism evidence="7 8">
    <name type="scientific">Muraenolepis orangiensis</name>
    <name type="common">Patagonian moray cod</name>
    <dbReference type="NCBI Taxonomy" id="630683"/>
    <lineage>
        <taxon>Eukaryota</taxon>
        <taxon>Metazoa</taxon>
        <taxon>Chordata</taxon>
        <taxon>Craniata</taxon>
        <taxon>Vertebrata</taxon>
        <taxon>Euteleostomi</taxon>
        <taxon>Actinopterygii</taxon>
        <taxon>Neopterygii</taxon>
        <taxon>Teleostei</taxon>
        <taxon>Neoteleostei</taxon>
        <taxon>Acanthomorphata</taxon>
        <taxon>Zeiogadaria</taxon>
        <taxon>Gadariae</taxon>
        <taxon>Gadiformes</taxon>
        <taxon>Muraenolepidoidei</taxon>
        <taxon>Muraenolepididae</taxon>
        <taxon>Muraenolepis</taxon>
    </lineage>
</organism>
<dbReference type="OrthoDB" id="416496at2759"/>
<gene>
    <name evidence="7" type="ORF">NHX12_015654</name>
</gene>
<dbReference type="AlphaFoldDB" id="A0A9Q0D7R5"/>
<feature type="region of interest" description="Disordered" evidence="6">
    <location>
        <begin position="290"/>
        <end position="310"/>
    </location>
</feature>
<feature type="region of interest" description="Disordered" evidence="6">
    <location>
        <begin position="1"/>
        <end position="20"/>
    </location>
</feature>
<comment type="caution">
    <text evidence="7">The sequence shown here is derived from an EMBL/GenBank/DDBJ whole genome shotgun (WGS) entry which is preliminary data.</text>
</comment>
<protein>
    <recommendedName>
        <fullName evidence="9">Histone PARylation factor 1</fullName>
    </recommendedName>
</protein>